<organism evidence="1 2">
    <name type="scientific">Peronospora effusa</name>
    <dbReference type="NCBI Taxonomy" id="542832"/>
    <lineage>
        <taxon>Eukaryota</taxon>
        <taxon>Sar</taxon>
        <taxon>Stramenopiles</taxon>
        <taxon>Oomycota</taxon>
        <taxon>Peronosporomycetes</taxon>
        <taxon>Peronosporales</taxon>
        <taxon>Peronosporaceae</taxon>
        <taxon>Peronospora</taxon>
    </lineage>
</organism>
<evidence type="ECO:0000313" key="1">
    <source>
        <dbReference type="EMBL" id="RMX62327.1"/>
    </source>
</evidence>
<comment type="caution">
    <text evidence="1">The sequence shown here is derived from an EMBL/GenBank/DDBJ whole genome shotgun (WGS) entry which is preliminary data.</text>
</comment>
<accession>A0A3M6V7U0</accession>
<keyword evidence="2" id="KW-1185">Reference proteome</keyword>
<gene>
    <name evidence="1" type="ORF">DD238_007911</name>
</gene>
<dbReference type="Proteomes" id="UP000282087">
    <property type="component" value="Unassembled WGS sequence"/>
</dbReference>
<name>A0A3M6V7U0_9STRA</name>
<dbReference type="EMBL" id="QLLG01000711">
    <property type="protein sequence ID" value="RMX62327.1"/>
    <property type="molecule type" value="Genomic_DNA"/>
</dbReference>
<sequence length="199" mass="22525">MGAAFAEETGAWRRARRRGGCAGRGDGCVAPREKAVLEYYLSALSERRLRWRRRRTCGAAREGLARRSFIGTERAAAEVQTQKDATAAALAEETERGAAREAVLENHLSALSGRWLRSRRRRRVAPREKALLEYYLSALSERRLRWRRRRTCGPAREAVARRSSIGTERAAAEVQTQKDSAAAALAEETDVWRRARRRC</sequence>
<protein>
    <submittedName>
        <fullName evidence="1">Uncharacterized protein</fullName>
    </submittedName>
</protein>
<evidence type="ECO:0000313" key="2">
    <source>
        <dbReference type="Proteomes" id="UP000282087"/>
    </source>
</evidence>
<proteinExistence type="predicted"/>
<dbReference type="AlphaFoldDB" id="A0A3M6V7U0"/>
<reference evidence="1 2" key="1">
    <citation type="submission" date="2018-06" db="EMBL/GenBank/DDBJ databases">
        <title>Comparative genomics of downy mildews reveals potential adaptations to biotrophy.</title>
        <authorList>
            <person name="Fletcher K."/>
            <person name="Klosterman S.J."/>
            <person name="Derevnina L."/>
            <person name="Martin F."/>
            <person name="Koike S."/>
            <person name="Reyes Chin-Wo S."/>
            <person name="Mou B."/>
            <person name="Michelmore R."/>
        </authorList>
    </citation>
    <scope>NUCLEOTIDE SEQUENCE [LARGE SCALE GENOMIC DNA]</scope>
    <source>
        <strain evidence="1 2">R14</strain>
    </source>
</reference>